<reference evidence="1 2" key="1">
    <citation type="journal article" date="2018" name="Nat. Ecol. Evol.">
        <title>Pezizomycetes genomes reveal the molecular basis of ectomycorrhizal truffle lifestyle.</title>
        <authorList>
            <person name="Murat C."/>
            <person name="Payen T."/>
            <person name="Noel B."/>
            <person name="Kuo A."/>
            <person name="Morin E."/>
            <person name="Chen J."/>
            <person name="Kohler A."/>
            <person name="Krizsan K."/>
            <person name="Balestrini R."/>
            <person name="Da Silva C."/>
            <person name="Montanini B."/>
            <person name="Hainaut M."/>
            <person name="Levati E."/>
            <person name="Barry K.W."/>
            <person name="Belfiori B."/>
            <person name="Cichocki N."/>
            <person name="Clum A."/>
            <person name="Dockter R.B."/>
            <person name="Fauchery L."/>
            <person name="Guy J."/>
            <person name="Iotti M."/>
            <person name="Le Tacon F."/>
            <person name="Lindquist E.A."/>
            <person name="Lipzen A."/>
            <person name="Malagnac F."/>
            <person name="Mello A."/>
            <person name="Molinier V."/>
            <person name="Miyauchi S."/>
            <person name="Poulain J."/>
            <person name="Riccioni C."/>
            <person name="Rubini A."/>
            <person name="Sitrit Y."/>
            <person name="Splivallo R."/>
            <person name="Traeger S."/>
            <person name="Wang M."/>
            <person name="Zifcakova L."/>
            <person name="Wipf D."/>
            <person name="Zambonelli A."/>
            <person name="Paolocci F."/>
            <person name="Nowrousian M."/>
            <person name="Ottonello S."/>
            <person name="Baldrian P."/>
            <person name="Spatafora J.W."/>
            <person name="Henrissat B."/>
            <person name="Nagy L.G."/>
            <person name="Aury J.M."/>
            <person name="Wincker P."/>
            <person name="Grigoriev I.V."/>
            <person name="Bonfante P."/>
            <person name="Martin F.M."/>
        </authorList>
    </citation>
    <scope>NUCLEOTIDE SEQUENCE [LARGE SCALE GENOMIC DNA]</scope>
    <source>
        <strain evidence="1 2">120613-1</strain>
    </source>
</reference>
<sequence length="189" mass="21078">MPSYLHEAAGAWLGRQYGRWRSSGLIDDDADEAMEMFSSPRVTNFIRWYVRSVKEPDFSFIPVDPTGLRREFPSVILESGWASTMPNLVDDYRVWHQGSGKRVRVVILVKAWAYQLNTQNQVCATLEVSHTRPGAAVTVTQMSVFPIPDPLLPDPTITVEELFGGLCPAGHNPATALPLEVGQLRRILG</sequence>
<dbReference type="STRING" id="1336337.A0A3N4JN00"/>
<dbReference type="Proteomes" id="UP000276215">
    <property type="component" value="Unassembled WGS sequence"/>
</dbReference>
<organism evidence="1 2">
    <name type="scientific">Choiromyces venosus 120613-1</name>
    <dbReference type="NCBI Taxonomy" id="1336337"/>
    <lineage>
        <taxon>Eukaryota</taxon>
        <taxon>Fungi</taxon>
        <taxon>Dikarya</taxon>
        <taxon>Ascomycota</taxon>
        <taxon>Pezizomycotina</taxon>
        <taxon>Pezizomycetes</taxon>
        <taxon>Pezizales</taxon>
        <taxon>Tuberaceae</taxon>
        <taxon>Choiromyces</taxon>
    </lineage>
</organism>
<dbReference type="EMBL" id="ML120396">
    <property type="protein sequence ID" value="RPA98358.1"/>
    <property type="molecule type" value="Genomic_DNA"/>
</dbReference>
<accession>A0A3N4JN00</accession>
<proteinExistence type="predicted"/>
<protein>
    <submittedName>
        <fullName evidence="1">Uncharacterized protein</fullName>
    </submittedName>
</protein>
<dbReference type="AlphaFoldDB" id="A0A3N4JN00"/>
<keyword evidence="2" id="KW-1185">Reference proteome</keyword>
<dbReference type="OrthoDB" id="76567at2759"/>
<name>A0A3N4JN00_9PEZI</name>
<gene>
    <name evidence="1" type="ORF">L873DRAFT_1039310</name>
</gene>
<evidence type="ECO:0000313" key="1">
    <source>
        <dbReference type="EMBL" id="RPA98358.1"/>
    </source>
</evidence>
<evidence type="ECO:0000313" key="2">
    <source>
        <dbReference type="Proteomes" id="UP000276215"/>
    </source>
</evidence>